<dbReference type="OrthoDB" id="9815420at2"/>
<evidence type="ECO:0000313" key="4">
    <source>
        <dbReference type="Proteomes" id="UP000287969"/>
    </source>
</evidence>
<organism evidence="3 4">
    <name type="scientific">Acidilutibacter cellobiosedens</name>
    <dbReference type="NCBI Taxonomy" id="2507161"/>
    <lineage>
        <taxon>Bacteria</taxon>
        <taxon>Bacillati</taxon>
        <taxon>Bacillota</taxon>
        <taxon>Tissierellia</taxon>
        <taxon>Tissierellales</taxon>
        <taxon>Acidilutibacteraceae</taxon>
        <taxon>Acidilutibacter</taxon>
    </lineage>
</organism>
<dbReference type="Pfam" id="PF07171">
    <property type="entry name" value="MlrC_C"/>
    <property type="match status" value="1"/>
</dbReference>
<gene>
    <name evidence="3" type="ORF">EQM13_15800</name>
</gene>
<name>A0A410QFS6_9FIRM</name>
<dbReference type="InterPro" id="IPR015995">
    <property type="entry name" value="MlrC_N"/>
</dbReference>
<protein>
    <submittedName>
        <fullName evidence="3">M81 family peptidase</fullName>
    </submittedName>
</protein>
<proteinExistence type="predicted"/>
<dbReference type="Pfam" id="PF07364">
    <property type="entry name" value="DUF1485"/>
    <property type="match status" value="1"/>
</dbReference>
<evidence type="ECO:0000259" key="1">
    <source>
        <dbReference type="Pfam" id="PF07171"/>
    </source>
</evidence>
<accession>A0A410QFS6</accession>
<dbReference type="Proteomes" id="UP000287969">
    <property type="component" value="Chromosome"/>
</dbReference>
<reference evidence="4" key="1">
    <citation type="submission" date="2019-01" db="EMBL/GenBank/DDBJ databases">
        <title>Draft genomes of a novel of Sporanaerobacter strains.</title>
        <authorList>
            <person name="Ma S."/>
        </authorList>
    </citation>
    <scope>NUCLEOTIDE SEQUENCE [LARGE SCALE GENOMIC DNA]</scope>
    <source>
        <strain evidence="4">NJN-17</strain>
    </source>
</reference>
<sequence>MKVLVAHITSECNEHISHVVDLDEFLLLYGDDCIKAMHIKDVFEKKNIELVPAIFAGLNPSGMIKREAFDFIVNKIINTIRDNINEIDGMYLQLHGASGIKNLDEVSGEHYLIKKIREVVGKYMPIAVVMDPHGNITEKLARNVNLVRCYRESPHSDQVDTERLVAEKFINLLENRREMKPIIRKLPIMVGGERSVSAQEPMLTINAMLDEAEKDSRVFSDSYHVGYIRHDDDKLGAAVVVVPNTPQDIQYCEKIADKISEYAWAHRQEFKFSGNFDEPVESVKRAINFAGKTAVITDSGDNCGAGGAGQNTVILRELLKSDLCGKKILVAGINDPIAYSKMNLYKIGDHVSIDLGVGEDELSTPVHIEGTLKQIGEEMYGLCSSYVVGKAYTVNIDNSFIDVIILNKNIQYGNMDQFHKAGLEFHDYDIAVVKMGYLDTYLVPETAYHIMALTDGPTVQRSERIPFKRIYRPMWPMDEFEDLKYID</sequence>
<dbReference type="EMBL" id="CP035282">
    <property type="protein sequence ID" value="QAT62923.1"/>
    <property type="molecule type" value="Genomic_DNA"/>
</dbReference>
<evidence type="ECO:0000259" key="2">
    <source>
        <dbReference type="Pfam" id="PF07364"/>
    </source>
</evidence>
<feature type="domain" description="Microcystin LR degradation protein MlrC C-terminal" evidence="1">
    <location>
        <begin position="296"/>
        <end position="469"/>
    </location>
</feature>
<feature type="domain" description="Microcystin LR degradation protein MlrC N-terminal" evidence="2">
    <location>
        <begin position="2"/>
        <end position="286"/>
    </location>
</feature>
<dbReference type="AlphaFoldDB" id="A0A410QFS6"/>
<dbReference type="RefSeq" id="WP_071139245.1">
    <property type="nucleotide sequence ID" value="NZ_CP035282.1"/>
</dbReference>
<evidence type="ECO:0000313" key="3">
    <source>
        <dbReference type="EMBL" id="QAT62923.1"/>
    </source>
</evidence>
<dbReference type="KEGG" id="spoa:EQM13_15800"/>
<dbReference type="InterPro" id="IPR010799">
    <property type="entry name" value="MlrC_C"/>
</dbReference>
<keyword evidence="4" id="KW-1185">Reference proteome</keyword>